<dbReference type="InterPro" id="IPR002401">
    <property type="entry name" value="Cyt_P450_E_grp-I"/>
</dbReference>
<organism evidence="4 5">
    <name type="scientific">Alternaria alternata</name>
    <name type="common">Alternaria rot fungus</name>
    <name type="synonym">Torula alternata</name>
    <dbReference type="NCBI Taxonomy" id="5599"/>
    <lineage>
        <taxon>Eukaryota</taxon>
        <taxon>Fungi</taxon>
        <taxon>Dikarya</taxon>
        <taxon>Ascomycota</taxon>
        <taxon>Pezizomycotina</taxon>
        <taxon>Dothideomycetes</taxon>
        <taxon>Pleosporomycetidae</taxon>
        <taxon>Pleosporales</taxon>
        <taxon>Pleosporineae</taxon>
        <taxon>Pleosporaceae</taxon>
        <taxon>Alternaria</taxon>
        <taxon>Alternaria sect. Alternaria</taxon>
        <taxon>Alternaria alternata complex</taxon>
    </lineage>
</organism>
<keyword evidence="4" id="KW-0560">Oxidoreductase</keyword>
<evidence type="ECO:0000256" key="3">
    <source>
        <dbReference type="SAM" id="SignalP"/>
    </source>
</evidence>
<dbReference type="RefSeq" id="XP_018391400.1">
    <property type="nucleotide sequence ID" value="XM_018523994.1"/>
</dbReference>
<accession>A0A177E4R6</accession>
<keyword evidence="4" id="KW-0503">Monooxygenase</keyword>
<dbReference type="Proteomes" id="UP000077248">
    <property type="component" value="Unassembled WGS sequence"/>
</dbReference>
<dbReference type="KEGG" id="aalt:CC77DRAFT_1015315"/>
<dbReference type="GeneID" id="29109588"/>
<dbReference type="PANTHER" id="PTHR24305">
    <property type="entry name" value="CYTOCHROME P450"/>
    <property type="match status" value="1"/>
</dbReference>
<dbReference type="VEuPathDB" id="FungiDB:CC77DRAFT_1015315"/>
<evidence type="ECO:0000256" key="1">
    <source>
        <dbReference type="ARBA" id="ARBA00010617"/>
    </source>
</evidence>
<dbReference type="GO" id="GO:0004497">
    <property type="term" value="F:monooxygenase activity"/>
    <property type="evidence" value="ECO:0007669"/>
    <property type="project" value="UniProtKB-KW"/>
</dbReference>
<dbReference type="InterPro" id="IPR050121">
    <property type="entry name" value="Cytochrome_P450_monoxygenase"/>
</dbReference>
<feature type="binding site" description="axial binding residue" evidence="2">
    <location>
        <position position="511"/>
    </location>
    <ligand>
        <name>heme</name>
        <dbReference type="ChEBI" id="CHEBI:30413"/>
    </ligand>
    <ligandPart>
        <name>Fe</name>
        <dbReference type="ChEBI" id="CHEBI:18248"/>
    </ligandPart>
</feature>
<proteinExistence type="inferred from homology"/>
<comment type="similarity">
    <text evidence="1">Belongs to the cytochrome P450 family.</text>
</comment>
<reference evidence="4 5" key="1">
    <citation type="submission" date="2016-05" db="EMBL/GenBank/DDBJ databases">
        <title>Comparative analysis of secretome profiles of manganese(II)-oxidizing ascomycete fungi.</title>
        <authorList>
            <consortium name="DOE Joint Genome Institute"/>
            <person name="Zeiner C.A."/>
            <person name="Purvine S.O."/>
            <person name="Zink E.M."/>
            <person name="Wu S."/>
            <person name="Pasa-Tolic L."/>
            <person name="Chaput D.L."/>
            <person name="Haridas S."/>
            <person name="Grigoriev I.V."/>
            <person name="Santelli C.M."/>
            <person name="Hansel C.M."/>
        </authorList>
    </citation>
    <scope>NUCLEOTIDE SEQUENCE [LARGE SCALE GENOMIC DNA]</scope>
    <source>
        <strain evidence="4 5">SRC1lrK2f</strain>
    </source>
</reference>
<evidence type="ECO:0000256" key="2">
    <source>
        <dbReference type="PIRSR" id="PIRSR602401-1"/>
    </source>
</evidence>
<comment type="cofactor">
    <cofactor evidence="2">
        <name>heme</name>
        <dbReference type="ChEBI" id="CHEBI:30413"/>
    </cofactor>
</comment>
<dbReference type="EMBL" id="KV441469">
    <property type="protein sequence ID" value="OAG25979.1"/>
    <property type="molecule type" value="Genomic_DNA"/>
</dbReference>
<dbReference type="PRINTS" id="PR00463">
    <property type="entry name" value="EP450I"/>
</dbReference>
<keyword evidence="2" id="KW-0408">Iron</keyword>
<dbReference type="InterPro" id="IPR001128">
    <property type="entry name" value="Cyt_P450"/>
</dbReference>
<dbReference type="PANTHER" id="PTHR24305:SF166">
    <property type="entry name" value="CYTOCHROME P450 12A4, MITOCHONDRIAL-RELATED"/>
    <property type="match status" value="1"/>
</dbReference>
<dbReference type="GO" id="GO:0016705">
    <property type="term" value="F:oxidoreductase activity, acting on paired donors, with incorporation or reduction of molecular oxygen"/>
    <property type="evidence" value="ECO:0007669"/>
    <property type="project" value="InterPro"/>
</dbReference>
<evidence type="ECO:0000313" key="5">
    <source>
        <dbReference type="Proteomes" id="UP000077248"/>
    </source>
</evidence>
<dbReference type="OMA" id="QPIRSTH"/>
<dbReference type="Pfam" id="PF00067">
    <property type="entry name" value="p450"/>
    <property type="match status" value="1"/>
</dbReference>
<keyword evidence="2" id="KW-0349">Heme</keyword>
<feature type="chain" id="PRO_5008060147" evidence="3">
    <location>
        <begin position="19"/>
        <end position="582"/>
    </location>
</feature>
<dbReference type="InterPro" id="IPR036396">
    <property type="entry name" value="Cyt_P450_sf"/>
</dbReference>
<keyword evidence="3" id="KW-0732">Signal</keyword>
<dbReference type="Gene3D" id="1.10.630.10">
    <property type="entry name" value="Cytochrome P450"/>
    <property type="match status" value="1"/>
</dbReference>
<dbReference type="SUPFAM" id="SSF48264">
    <property type="entry name" value="Cytochrome P450"/>
    <property type="match status" value="1"/>
</dbReference>
<sequence>MALLTILLTLLALPVALTIWSAQSLAQNRAKARAIGLPYLERWISPMNPFWLLGGSKFVRLCERLGIATENMSRIYSYGWEANTRAQVHEHVGSDVFIVVHPGGLQLCVADAAVTYDILQRRRDFRRNMEEMAVLNVYGKNLSTTDDEEWQRHRKMTGVTFTEKNNELVWRQSLSQTEGMLEFWTKRCKQPIRSTHQDTKVFTLNVLAAAMFDKVYPFEGKSEETKSKHEGDTSYMYRASLSTILGSIIQIFILGEEGLKAWWTPKSWKGAAEAMAIFRSYILRLMDEERIHVKQGRTDRQHLVARLVRALDTNQSPGEAPLYEVADENKAIKTVNMTEEEIISNLFVYAFAGNDTTAIALTSILYHLAANPQSQEWISEELHHYLTSSDTNTWSFENFKKLKRCGAVIMETLRICHPLSQLVKTTGSNSQPLKYNGETYIIPAGTSVHCSIPALHALPKYWGPDPLGWNPGQHISVSDPQTQGTIPFESEVLAPDTSEHYLAWAWGQRVCPGKRFSQVELVAVLAALLRDWKVEVVPESGETEEGARKRAWECSLKVDHEGHMLHEMVNPESVGLRWVRRV</sequence>
<keyword evidence="2" id="KW-0479">Metal-binding</keyword>
<gene>
    <name evidence="4" type="ORF">CC77DRAFT_1015315</name>
</gene>
<feature type="signal peptide" evidence="3">
    <location>
        <begin position="1"/>
        <end position="18"/>
    </location>
</feature>
<keyword evidence="5" id="KW-1185">Reference proteome</keyword>
<dbReference type="PRINTS" id="PR00385">
    <property type="entry name" value="P450"/>
</dbReference>
<dbReference type="GO" id="GO:0005506">
    <property type="term" value="F:iron ion binding"/>
    <property type="evidence" value="ECO:0007669"/>
    <property type="project" value="InterPro"/>
</dbReference>
<protein>
    <submittedName>
        <fullName evidence="4">Cytochrome P450 monooxygenase-like protein</fullName>
    </submittedName>
</protein>
<dbReference type="AlphaFoldDB" id="A0A177E4R6"/>
<dbReference type="GO" id="GO:0020037">
    <property type="term" value="F:heme binding"/>
    <property type="evidence" value="ECO:0007669"/>
    <property type="project" value="InterPro"/>
</dbReference>
<name>A0A177E4R6_ALTAL</name>
<evidence type="ECO:0000313" key="4">
    <source>
        <dbReference type="EMBL" id="OAG25979.1"/>
    </source>
</evidence>